<comment type="caution">
    <text evidence="2">The sequence shown here is derived from an EMBL/GenBank/DDBJ whole genome shotgun (WGS) entry which is preliminary data.</text>
</comment>
<dbReference type="Proteomes" id="UP001283361">
    <property type="component" value="Unassembled WGS sequence"/>
</dbReference>
<keyword evidence="3" id="KW-1185">Reference proteome</keyword>
<feature type="compositionally biased region" description="Pro residues" evidence="1">
    <location>
        <begin position="21"/>
        <end position="30"/>
    </location>
</feature>
<proteinExistence type="predicted"/>
<name>A0AAE0ZWC7_9GAST</name>
<accession>A0AAE0ZWC7</accession>
<protein>
    <submittedName>
        <fullName evidence="2">Uncharacterized protein</fullName>
    </submittedName>
</protein>
<evidence type="ECO:0000313" key="2">
    <source>
        <dbReference type="EMBL" id="KAK3776620.1"/>
    </source>
</evidence>
<evidence type="ECO:0000256" key="1">
    <source>
        <dbReference type="SAM" id="MobiDB-lite"/>
    </source>
</evidence>
<gene>
    <name evidence="2" type="ORF">RRG08_063324</name>
</gene>
<reference evidence="2" key="1">
    <citation type="journal article" date="2023" name="G3 (Bethesda)">
        <title>A reference genome for the long-term kleptoplast-retaining sea slug Elysia crispata morphotype clarki.</title>
        <authorList>
            <person name="Eastman K.E."/>
            <person name="Pendleton A.L."/>
            <person name="Shaikh M.A."/>
            <person name="Suttiyut T."/>
            <person name="Ogas R."/>
            <person name="Tomko P."/>
            <person name="Gavelis G."/>
            <person name="Widhalm J.R."/>
            <person name="Wisecaver J.H."/>
        </authorList>
    </citation>
    <scope>NUCLEOTIDE SEQUENCE</scope>
    <source>
        <strain evidence="2">ECLA1</strain>
    </source>
</reference>
<organism evidence="2 3">
    <name type="scientific">Elysia crispata</name>
    <name type="common">lettuce slug</name>
    <dbReference type="NCBI Taxonomy" id="231223"/>
    <lineage>
        <taxon>Eukaryota</taxon>
        <taxon>Metazoa</taxon>
        <taxon>Spiralia</taxon>
        <taxon>Lophotrochozoa</taxon>
        <taxon>Mollusca</taxon>
        <taxon>Gastropoda</taxon>
        <taxon>Heterobranchia</taxon>
        <taxon>Euthyneura</taxon>
        <taxon>Panpulmonata</taxon>
        <taxon>Sacoglossa</taxon>
        <taxon>Placobranchoidea</taxon>
        <taxon>Plakobranchidae</taxon>
        <taxon>Elysia</taxon>
    </lineage>
</organism>
<dbReference type="AlphaFoldDB" id="A0AAE0ZWC7"/>
<dbReference type="EMBL" id="JAWDGP010003195">
    <property type="protein sequence ID" value="KAK3776620.1"/>
    <property type="molecule type" value="Genomic_DNA"/>
</dbReference>
<evidence type="ECO:0000313" key="3">
    <source>
        <dbReference type="Proteomes" id="UP001283361"/>
    </source>
</evidence>
<sequence length="69" mass="7135">MVSKLSNRYHLVKGLGKPARVPTPPPPPSGAPMSRVAICDVICAISGAAPDLATAHTSSSSQRSCHKLD</sequence>
<feature type="region of interest" description="Disordered" evidence="1">
    <location>
        <begin position="13"/>
        <end position="32"/>
    </location>
</feature>